<dbReference type="Pfam" id="PF00075">
    <property type="entry name" value="RNase_H"/>
    <property type="match status" value="1"/>
</dbReference>
<dbReference type="InterPro" id="IPR022892">
    <property type="entry name" value="RNaseHI"/>
</dbReference>
<accession>A0A1T4KKA3</accession>
<evidence type="ECO:0000256" key="10">
    <source>
        <dbReference type="ARBA" id="ARBA00022842"/>
    </source>
</evidence>
<comment type="catalytic activity">
    <reaction evidence="1">
        <text>Endonucleolytic cleavage to 5'-phosphomonoester.</text>
        <dbReference type="EC" id="3.1.26.4"/>
    </reaction>
</comment>
<evidence type="ECO:0000313" key="13">
    <source>
        <dbReference type="Proteomes" id="UP000196365"/>
    </source>
</evidence>
<sequence length="153" mass="18104">MKKIIMYTDGGCRDNGNDINLGAIGIVLIYPEKKYKKEYKKGFKNTTNNKMELLAVITGLKMLKEPCEITIYSDSAYVVNAFQQKWIDSWRKKGWKRGKDKELKNKKLWMELYQLTQIHQVEFRKVKGHAQDEYNNRCDELVNLAMDEMNKRE</sequence>
<dbReference type="SUPFAM" id="SSF53098">
    <property type="entry name" value="Ribonuclease H-like"/>
    <property type="match status" value="1"/>
</dbReference>
<evidence type="ECO:0000256" key="7">
    <source>
        <dbReference type="ARBA" id="ARBA00022723"/>
    </source>
</evidence>
<dbReference type="EMBL" id="FUWV01000002">
    <property type="protein sequence ID" value="SJZ42818.1"/>
    <property type="molecule type" value="Genomic_DNA"/>
</dbReference>
<proteinExistence type="inferred from homology"/>
<dbReference type="InterPro" id="IPR002156">
    <property type="entry name" value="RNaseH_domain"/>
</dbReference>
<dbReference type="InterPro" id="IPR050092">
    <property type="entry name" value="RNase_H"/>
</dbReference>
<keyword evidence="6" id="KW-0540">Nuclease</keyword>
<evidence type="ECO:0000313" key="12">
    <source>
        <dbReference type="EMBL" id="SJZ42818.1"/>
    </source>
</evidence>
<name>A0A1T4KKA3_9FIRM</name>
<keyword evidence="8" id="KW-0255">Endonuclease</keyword>
<evidence type="ECO:0000256" key="2">
    <source>
        <dbReference type="ARBA" id="ARBA00001946"/>
    </source>
</evidence>
<evidence type="ECO:0000256" key="5">
    <source>
        <dbReference type="ARBA" id="ARBA00012180"/>
    </source>
</evidence>
<dbReference type="PANTHER" id="PTHR10642">
    <property type="entry name" value="RIBONUCLEASE H1"/>
    <property type="match status" value="1"/>
</dbReference>
<organism evidence="12 13">
    <name type="scientific">Garciella nitratireducens DSM 15102</name>
    <dbReference type="NCBI Taxonomy" id="1121911"/>
    <lineage>
        <taxon>Bacteria</taxon>
        <taxon>Bacillati</taxon>
        <taxon>Bacillota</taxon>
        <taxon>Clostridia</taxon>
        <taxon>Eubacteriales</taxon>
        <taxon>Eubacteriaceae</taxon>
        <taxon>Garciella</taxon>
    </lineage>
</organism>
<keyword evidence="9" id="KW-0378">Hydrolase</keyword>
<dbReference type="GO" id="GO:0046872">
    <property type="term" value="F:metal ion binding"/>
    <property type="evidence" value="ECO:0007669"/>
    <property type="project" value="UniProtKB-KW"/>
</dbReference>
<protein>
    <recommendedName>
        <fullName evidence="5">ribonuclease H</fullName>
        <ecNumber evidence="5">3.1.26.4</ecNumber>
    </recommendedName>
</protein>
<dbReference type="AlphaFoldDB" id="A0A1T4KKA3"/>
<evidence type="ECO:0000256" key="9">
    <source>
        <dbReference type="ARBA" id="ARBA00022801"/>
    </source>
</evidence>
<reference evidence="12 13" key="1">
    <citation type="submission" date="2017-02" db="EMBL/GenBank/DDBJ databases">
        <authorList>
            <person name="Peterson S.W."/>
        </authorList>
    </citation>
    <scope>NUCLEOTIDE SEQUENCE [LARGE SCALE GENOMIC DNA]</scope>
    <source>
        <strain evidence="12 13">DSM 15102</strain>
    </source>
</reference>
<evidence type="ECO:0000256" key="1">
    <source>
        <dbReference type="ARBA" id="ARBA00000077"/>
    </source>
</evidence>
<dbReference type="RefSeq" id="WP_087678010.1">
    <property type="nucleotide sequence ID" value="NZ_FUWV01000002.1"/>
</dbReference>
<keyword evidence="13" id="KW-1185">Reference proteome</keyword>
<dbReference type="InterPro" id="IPR036397">
    <property type="entry name" value="RNaseH_sf"/>
</dbReference>
<keyword evidence="10" id="KW-0460">Magnesium</keyword>
<dbReference type="OrthoDB" id="7845843at2"/>
<dbReference type="EC" id="3.1.26.4" evidence="5"/>
<gene>
    <name evidence="12" type="ORF">SAMN02745973_00574</name>
</gene>
<dbReference type="Gene3D" id="3.30.420.10">
    <property type="entry name" value="Ribonuclease H-like superfamily/Ribonuclease H"/>
    <property type="match status" value="1"/>
</dbReference>
<evidence type="ECO:0000259" key="11">
    <source>
        <dbReference type="PROSITE" id="PS50879"/>
    </source>
</evidence>
<comment type="subunit">
    <text evidence="4">Monomer.</text>
</comment>
<dbReference type="NCBIfam" id="NF001236">
    <property type="entry name" value="PRK00203.1"/>
    <property type="match status" value="1"/>
</dbReference>
<comment type="cofactor">
    <cofactor evidence="2">
        <name>Mg(2+)</name>
        <dbReference type="ChEBI" id="CHEBI:18420"/>
    </cofactor>
</comment>
<comment type="similarity">
    <text evidence="3">Belongs to the RNase H family.</text>
</comment>
<evidence type="ECO:0000256" key="4">
    <source>
        <dbReference type="ARBA" id="ARBA00011245"/>
    </source>
</evidence>
<feature type="domain" description="RNase H type-1" evidence="11">
    <location>
        <begin position="1"/>
        <end position="147"/>
    </location>
</feature>
<evidence type="ECO:0000256" key="8">
    <source>
        <dbReference type="ARBA" id="ARBA00022759"/>
    </source>
</evidence>
<evidence type="ECO:0000256" key="6">
    <source>
        <dbReference type="ARBA" id="ARBA00022722"/>
    </source>
</evidence>
<dbReference type="PANTHER" id="PTHR10642:SF26">
    <property type="entry name" value="RIBONUCLEASE H1"/>
    <property type="match status" value="1"/>
</dbReference>
<dbReference type="GO" id="GO:0004523">
    <property type="term" value="F:RNA-DNA hybrid ribonuclease activity"/>
    <property type="evidence" value="ECO:0007669"/>
    <property type="project" value="UniProtKB-EC"/>
</dbReference>
<dbReference type="CDD" id="cd09278">
    <property type="entry name" value="RNase_HI_prokaryote_like"/>
    <property type="match status" value="1"/>
</dbReference>
<dbReference type="GO" id="GO:0003676">
    <property type="term" value="F:nucleic acid binding"/>
    <property type="evidence" value="ECO:0007669"/>
    <property type="project" value="InterPro"/>
</dbReference>
<dbReference type="PROSITE" id="PS50879">
    <property type="entry name" value="RNASE_H_1"/>
    <property type="match status" value="1"/>
</dbReference>
<evidence type="ECO:0000256" key="3">
    <source>
        <dbReference type="ARBA" id="ARBA00005300"/>
    </source>
</evidence>
<dbReference type="Proteomes" id="UP000196365">
    <property type="component" value="Unassembled WGS sequence"/>
</dbReference>
<dbReference type="GO" id="GO:0043137">
    <property type="term" value="P:DNA replication, removal of RNA primer"/>
    <property type="evidence" value="ECO:0007669"/>
    <property type="project" value="TreeGrafter"/>
</dbReference>
<dbReference type="InterPro" id="IPR012337">
    <property type="entry name" value="RNaseH-like_sf"/>
</dbReference>
<keyword evidence="7" id="KW-0479">Metal-binding</keyword>